<dbReference type="PANTHER" id="PTHR33119">
    <property type="entry name" value="IFI3P"/>
    <property type="match status" value="1"/>
</dbReference>
<reference evidence="4" key="1">
    <citation type="journal article" date="2021" name="Nat. Commun.">
        <title>Genetic determinants of endophytism in the Arabidopsis root mycobiome.</title>
        <authorList>
            <person name="Mesny F."/>
            <person name="Miyauchi S."/>
            <person name="Thiergart T."/>
            <person name="Pickel B."/>
            <person name="Atanasova L."/>
            <person name="Karlsson M."/>
            <person name="Huettel B."/>
            <person name="Barry K.W."/>
            <person name="Haridas S."/>
            <person name="Chen C."/>
            <person name="Bauer D."/>
            <person name="Andreopoulos W."/>
            <person name="Pangilinan J."/>
            <person name="LaButti K."/>
            <person name="Riley R."/>
            <person name="Lipzen A."/>
            <person name="Clum A."/>
            <person name="Drula E."/>
            <person name="Henrissat B."/>
            <person name="Kohler A."/>
            <person name="Grigoriev I.V."/>
            <person name="Martin F.M."/>
            <person name="Hacquard S."/>
        </authorList>
    </citation>
    <scope>NUCLEOTIDE SEQUENCE</scope>
    <source>
        <strain evidence="4">MPI-CAGE-CH-0243</strain>
    </source>
</reference>
<comment type="caution">
    <text evidence="4">The sequence shown here is derived from an EMBL/GenBank/DDBJ whole genome shotgun (WGS) entry which is preliminary data.</text>
</comment>
<evidence type="ECO:0000259" key="2">
    <source>
        <dbReference type="Pfam" id="PF14033"/>
    </source>
</evidence>
<accession>A0A9P9INC3</accession>
<dbReference type="InterPro" id="IPR049207">
    <property type="entry name" value="DUF4246_N"/>
</dbReference>
<evidence type="ECO:0000313" key="5">
    <source>
        <dbReference type="Proteomes" id="UP000700596"/>
    </source>
</evidence>
<dbReference type="InterPro" id="IPR049192">
    <property type="entry name" value="DUF4246_C"/>
</dbReference>
<dbReference type="Pfam" id="PF21666">
    <property type="entry name" value="DUF4246_N"/>
    <property type="match status" value="1"/>
</dbReference>
<gene>
    <name evidence="4" type="ORF">B0J11DRAFT_549549</name>
</gene>
<dbReference type="Proteomes" id="UP000700596">
    <property type="component" value="Unassembled WGS sequence"/>
</dbReference>
<keyword evidence="5" id="KW-1185">Reference proteome</keyword>
<dbReference type="InterPro" id="IPR025340">
    <property type="entry name" value="DUF4246"/>
</dbReference>
<evidence type="ECO:0000256" key="1">
    <source>
        <dbReference type="SAM" id="MobiDB-lite"/>
    </source>
</evidence>
<dbReference type="AlphaFoldDB" id="A0A9P9INC3"/>
<proteinExistence type="predicted"/>
<sequence length="628" mass="72793">MTSQDSPYGENFALATCSWKQDRLTVRELSMLQLINSITDKPNWWKKVFDEEIIAKWHQEASALALFSENLWTWCVAEIRDKAVEFERTGVVAAIDTGSRPIKSDTLAVQPLQNLPDDKKDWHPKSNDQVLNLVHPSLFPLIYGKTRVLSQGGQVGVENFLDSYGKGDILPQQELQVRGDPEDIQQAKWSTKFQWLPCEVEFTGEGNSVKITSYINNLHPLHHQDLYRVIEKLISISIEPWNQAILIHEDGGRVPPRIRTYGSEWDPSLPEWAEENDYPKWNLNRANLGDKEYEDLLAKVKEYLKLPDNPEFNKQEYDEESTEINRESVMNGEWEEECEDLAEIIDWKWNHIRKTVHPDFGTLETYQKWKLGFAPNPLFSSEPEPRENSVPYLEPYHIDLAKTWRDQGLQVIVKIASIELTPEKPEYEGGSWHLEGMLNEHIVSTSIYYYDVENTTESRIRFRLEATLNEESLQYEQSVHQPLCEIFGTESMSEEPAVQEIGSVSTPQGRLLAFPNTLQHCVSPFRLEDASKPGHRRFIVLWLVDPTFRIVSTRNVPPQRHDWWAPEAYSNINHPLPAELAEMVQQEVGEWPMGMNEAKELRLELMEERTNLMPAIQNSLETYNLCEH</sequence>
<feature type="region of interest" description="Disordered" evidence="1">
    <location>
        <begin position="311"/>
        <end position="331"/>
    </location>
</feature>
<dbReference type="PANTHER" id="PTHR33119:SF1">
    <property type="entry name" value="FE2OG DIOXYGENASE DOMAIN-CONTAINING PROTEIN"/>
    <property type="match status" value="1"/>
</dbReference>
<dbReference type="Pfam" id="PF14033">
    <property type="entry name" value="DUF4246"/>
    <property type="match status" value="1"/>
</dbReference>
<feature type="domain" description="DUF4246" evidence="3">
    <location>
        <begin position="12"/>
        <end position="60"/>
    </location>
</feature>
<evidence type="ECO:0000259" key="3">
    <source>
        <dbReference type="Pfam" id="PF21666"/>
    </source>
</evidence>
<feature type="domain" description="DUF4246" evidence="2">
    <location>
        <begin position="70"/>
        <end position="565"/>
    </location>
</feature>
<name>A0A9P9INC3_9PLEO</name>
<dbReference type="OrthoDB" id="415532at2759"/>
<organism evidence="4 5">
    <name type="scientific">Dendryphion nanum</name>
    <dbReference type="NCBI Taxonomy" id="256645"/>
    <lineage>
        <taxon>Eukaryota</taxon>
        <taxon>Fungi</taxon>
        <taxon>Dikarya</taxon>
        <taxon>Ascomycota</taxon>
        <taxon>Pezizomycotina</taxon>
        <taxon>Dothideomycetes</taxon>
        <taxon>Pleosporomycetidae</taxon>
        <taxon>Pleosporales</taxon>
        <taxon>Torulaceae</taxon>
        <taxon>Dendryphion</taxon>
    </lineage>
</organism>
<evidence type="ECO:0000313" key="4">
    <source>
        <dbReference type="EMBL" id="KAH7126646.1"/>
    </source>
</evidence>
<protein>
    <submittedName>
        <fullName evidence="4">Uncharacterized protein</fullName>
    </submittedName>
</protein>
<dbReference type="EMBL" id="JAGMWT010000006">
    <property type="protein sequence ID" value="KAH7126646.1"/>
    <property type="molecule type" value="Genomic_DNA"/>
</dbReference>